<comment type="caution">
    <text evidence="1">The sequence shown here is derived from an EMBL/GenBank/DDBJ whole genome shotgun (WGS) entry which is preliminary data.</text>
</comment>
<dbReference type="EMBL" id="BPLR01016837">
    <property type="protein sequence ID" value="GIY86724.1"/>
    <property type="molecule type" value="Genomic_DNA"/>
</dbReference>
<dbReference type="Proteomes" id="UP001054945">
    <property type="component" value="Unassembled WGS sequence"/>
</dbReference>
<dbReference type="AlphaFoldDB" id="A0AAV4WWT6"/>
<proteinExistence type="predicted"/>
<evidence type="ECO:0000313" key="1">
    <source>
        <dbReference type="EMBL" id="GIY86724.1"/>
    </source>
</evidence>
<evidence type="ECO:0000313" key="2">
    <source>
        <dbReference type="Proteomes" id="UP001054945"/>
    </source>
</evidence>
<accession>A0AAV4WWT6</accession>
<keyword evidence="2" id="KW-1185">Reference proteome</keyword>
<protein>
    <recommendedName>
        <fullName evidence="3">Ribosomal protein L2</fullName>
    </recommendedName>
</protein>
<gene>
    <name evidence="1" type="ORF">CEXT_20451</name>
</gene>
<sequence length="304" mass="33925">MDRSDSQELLRLAHSFLKGITIIAFQEISKAQLHLPNSSYNTSAKQVAHTSTPYKSKTAYIKGNICSVIASNSSTYTSPVAHVIKPAFHYQLDTESILSLRSTATKAARSKVSSQLVGGQLLEFLEISNYSTGWVGMVTGAAVSMIRNPQDIRERGIYKGVGSDIIHTRKKRIKNRGLYASSALNRNILTGYPQDIREREGIYKGVGSDIIHTRKMRHSERGSKIEGLYAFSALNRNILTGYPQDIREREGIYKGVGSDIIHTRKMNIMSWKGYMANTSVVNGHSERLFRGCYPRTGNRVVIHL</sequence>
<name>A0AAV4WWT6_CAEEX</name>
<reference evidence="1 2" key="1">
    <citation type="submission" date="2021-06" db="EMBL/GenBank/DDBJ databases">
        <title>Caerostris extrusa draft genome.</title>
        <authorList>
            <person name="Kono N."/>
            <person name="Arakawa K."/>
        </authorList>
    </citation>
    <scope>NUCLEOTIDE SEQUENCE [LARGE SCALE GENOMIC DNA]</scope>
</reference>
<evidence type="ECO:0008006" key="3">
    <source>
        <dbReference type="Google" id="ProtNLM"/>
    </source>
</evidence>
<organism evidence="1 2">
    <name type="scientific">Caerostris extrusa</name>
    <name type="common">Bark spider</name>
    <name type="synonym">Caerostris bankana</name>
    <dbReference type="NCBI Taxonomy" id="172846"/>
    <lineage>
        <taxon>Eukaryota</taxon>
        <taxon>Metazoa</taxon>
        <taxon>Ecdysozoa</taxon>
        <taxon>Arthropoda</taxon>
        <taxon>Chelicerata</taxon>
        <taxon>Arachnida</taxon>
        <taxon>Araneae</taxon>
        <taxon>Araneomorphae</taxon>
        <taxon>Entelegynae</taxon>
        <taxon>Araneoidea</taxon>
        <taxon>Araneidae</taxon>
        <taxon>Caerostris</taxon>
    </lineage>
</organism>